<dbReference type="InterPro" id="IPR008756">
    <property type="entry name" value="Peptidase_M56"/>
</dbReference>
<gene>
    <name evidence="2" type="ORF">HMPREF9372_3263</name>
</gene>
<dbReference type="Pfam" id="PF05569">
    <property type="entry name" value="Peptidase_M56"/>
    <property type="match status" value="1"/>
</dbReference>
<organism evidence="2 3">
    <name type="scientific">Sporosarcina newyorkensis 2681</name>
    <dbReference type="NCBI Taxonomy" id="1027292"/>
    <lineage>
        <taxon>Bacteria</taxon>
        <taxon>Bacillati</taxon>
        <taxon>Bacillota</taxon>
        <taxon>Bacilli</taxon>
        <taxon>Bacillales</taxon>
        <taxon>Caryophanaceae</taxon>
        <taxon>Sporosarcina</taxon>
    </lineage>
</organism>
<dbReference type="EMBL" id="AFPZ01000102">
    <property type="protein sequence ID" value="EGQ21536.1"/>
    <property type="molecule type" value="Genomic_DNA"/>
</dbReference>
<dbReference type="InterPro" id="IPR052173">
    <property type="entry name" value="Beta-lactam_resp_regulator"/>
</dbReference>
<feature type="domain" description="Peptidase M56" evidence="1">
    <location>
        <begin position="1"/>
        <end position="60"/>
    </location>
</feature>
<accession>F9DWT2</accession>
<dbReference type="Proteomes" id="UP000005316">
    <property type="component" value="Unassembled WGS sequence"/>
</dbReference>
<dbReference type="PANTHER" id="PTHR34978">
    <property type="entry name" value="POSSIBLE SENSOR-TRANSDUCER PROTEIN BLAR"/>
    <property type="match status" value="1"/>
</dbReference>
<name>F9DWT2_9BACL</name>
<dbReference type="AlphaFoldDB" id="F9DWT2"/>
<protein>
    <submittedName>
        <fullName evidence="2">Beta-lactamase regulatory protein 1</fullName>
        <ecNumber evidence="2">3.5.2.6</ecNumber>
    </submittedName>
</protein>
<dbReference type="eggNOG" id="COG4219">
    <property type="taxonomic scope" value="Bacteria"/>
</dbReference>
<evidence type="ECO:0000313" key="3">
    <source>
        <dbReference type="Proteomes" id="UP000005316"/>
    </source>
</evidence>
<reference evidence="2 3" key="1">
    <citation type="submission" date="2011-04" db="EMBL/GenBank/DDBJ databases">
        <authorList>
            <person name="Muzny D."/>
            <person name="Qin X."/>
            <person name="Deng J."/>
            <person name="Jiang H."/>
            <person name="Liu Y."/>
            <person name="Qu J."/>
            <person name="Song X.-Z."/>
            <person name="Zhang L."/>
            <person name="Thornton R."/>
            <person name="Coyle M."/>
            <person name="Francisco L."/>
            <person name="Jackson L."/>
            <person name="Javaid M."/>
            <person name="Korchina V."/>
            <person name="Kovar C."/>
            <person name="Mata R."/>
            <person name="Mathew T."/>
            <person name="Ngo R."/>
            <person name="Nguyen L."/>
            <person name="Nguyen N."/>
            <person name="Okwuonu G."/>
            <person name="Ongeri F."/>
            <person name="Pham C."/>
            <person name="Simmons D."/>
            <person name="Wilczek-Boney K."/>
            <person name="Hale W."/>
            <person name="Jakkamsetti A."/>
            <person name="Pham P."/>
            <person name="Ruth R."/>
            <person name="San Lucas F."/>
            <person name="Warren J."/>
            <person name="Zhang J."/>
            <person name="Zhao Z."/>
            <person name="Zhou C."/>
            <person name="Zhu D."/>
            <person name="Lee S."/>
            <person name="Bess C."/>
            <person name="Blankenburg K."/>
            <person name="Forbes L."/>
            <person name="Fu Q."/>
            <person name="Gubbala S."/>
            <person name="Hirani K."/>
            <person name="Jayaseelan J.C."/>
            <person name="Lara F."/>
            <person name="Munidasa M."/>
            <person name="Palculict T."/>
            <person name="Patil S."/>
            <person name="Pu L.-L."/>
            <person name="Saada N."/>
            <person name="Tang L."/>
            <person name="Weissenberger G."/>
            <person name="Zhu Y."/>
            <person name="Hemphill L."/>
            <person name="Shang Y."/>
            <person name="Youmans B."/>
            <person name="Ayvaz T."/>
            <person name="Ross M."/>
            <person name="Santibanez J."/>
            <person name="Aqrawi P."/>
            <person name="Gross S."/>
            <person name="Joshi V."/>
            <person name="Fowler G."/>
            <person name="Nazareth L."/>
            <person name="Reid J."/>
            <person name="Worley K."/>
            <person name="Petrosino J."/>
            <person name="Highlander S."/>
            <person name="Gibbs R."/>
        </authorList>
    </citation>
    <scope>NUCLEOTIDE SEQUENCE [LARGE SCALE GENOMIC DNA]</scope>
    <source>
        <strain evidence="2 3">2681</strain>
    </source>
</reference>
<evidence type="ECO:0000259" key="1">
    <source>
        <dbReference type="Pfam" id="PF05569"/>
    </source>
</evidence>
<comment type="caution">
    <text evidence="2">The sequence shown here is derived from an EMBL/GenBank/DDBJ whole genome shotgun (WGS) entry which is preliminary data.</text>
</comment>
<proteinExistence type="predicted"/>
<dbReference type="PANTHER" id="PTHR34978:SF3">
    <property type="entry name" value="SLR0241 PROTEIN"/>
    <property type="match status" value="1"/>
</dbReference>
<dbReference type="GO" id="GO:0008800">
    <property type="term" value="F:beta-lactamase activity"/>
    <property type="evidence" value="ECO:0007669"/>
    <property type="project" value="UniProtKB-EC"/>
</dbReference>
<evidence type="ECO:0000313" key="2">
    <source>
        <dbReference type="EMBL" id="EGQ21536.1"/>
    </source>
</evidence>
<sequence>MYNDQIASPALIGLHNPTILLSTRKIPTVELNMVLHHELIHFKRKDVWIKLFMLIVSSLH</sequence>
<dbReference type="EC" id="3.5.2.6" evidence="2"/>
<dbReference type="OrthoDB" id="9762883at2"/>
<dbReference type="HOGENOM" id="CLU_2939487_0_0_9"/>
<keyword evidence="2" id="KW-0378">Hydrolase</keyword>